<evidence type="ECO:0000313" key="1">
    <source>
        <dbReference type="EMBL" id="KAF2626169.1"/>
    </source>
</evidence>
<dbReference type="EMBL" id="MU006722">
    <property type="protein sequence ID" value="KAF2626169.1"/>
    <property type="molecule type" value="Genomic_DNA"/>
</dbReference>
<accession>A0ACB6RZ06</accession>
<organism evidence="1 2">
    <name type="scientific">Macroventuria anomochaeta</name>
    <dbReference type="NCBI Taxonomy" id="301207"/>
    <lineage>
        <taxon>Eukaryota</taxon>
        <taxon>Fungi</taxon>
        <taxon>Dikarya</taxon>
        <taxon>Ascomycota</taxon>
        <taxon>Pezizomycotina</taxon>
        <taxon>Dothideomycetes</taxon>
        <taxon>Pleosporomycetidae</taxon>
        <taxon>Pleosporales</taxon>
        <taxon>Pleosporineae</taxon>
        <taxon>Didymellaceae</taxon>
        <taxon>Macroventuria</taxon>
    </lineage>
</organism>
<protein>
    <submittedName>
        <fullName evidence="1">Uncharacterized protein</fullName>
    </submittedName>
</protein>
<comment type="caution">
    <text evidence="1">The sequence shown here is derived from an EMBL/GenBank/DDBJ whole genome shotgun (WGS) entry which is preliminary data.</text>
</comment>
<proteinExistence type="predicted"/>
<reference evidence="1" key="1">
    <citation type="journal article" date="2020" name="Stud. Mycol.">
        <title>101 Dothideomycetes genomes: a test case for predicting lifestyles and emergence of pathogens.</title>
        <authorList>
            <person name="Haridas S."/>
            <person name="Albert R."/>
            <person name="Binder M."/>
            <person name="Bloem J."/>
            <person name="Labutti K."/>
            <person name="Salamov A."/>
            <person name="Andreopoulos B."/>
            <person name="Baker S."/>
            <person name="Barry K."/>
            <person name="Bills G."/>
            <person name="Bluhm B."/>
            <person name="Cannon C."/>
            <person name="Castanera R."/>
            <person name="Culley D."/>
            <person name="Daum C."/>
            <person name="Ezra D."/>
            <person name="Gonzalez J."/>
            <person name="Henrissat B."/>
            <person name="Kuo A."/>
            <person name="Liang C."/>
            <person name="Lipzen A."/>
            <person name="Lutzoni F."/>
            <person name="Magnuson J."/>
            <person name="Mondo S."/>
            <person name="Nolan M."/>
            <person name="Ohm R."/>
            <person name="Pangilinan J."/>
            <person name="Park H.-J."/>
            <person name="Ramirez L."/>
            <person name="Alfaro M."/>
            <person name="Sun H."/>
            <person name="Tritt A."/>
            <person name="Yoshinaga Y."/>
            <person name="Zwiers L.-H."/>
            <person name="Turgeon B."/>
            <person name="Goodwin S."/>
            <person name="Spatafora J."/>
            <person name="Crous P."/>
            <person name="Grigoriev I."/>
        </authorList>
    </citation>
    <scope>NUCLEOTIDE SEQUENCE</scope>
    <source>
        <strain evidence="1">CBS 525.71</strain>
    </source>
</reference>
<sequence>MVDEVAIPYAILSHTWGAEAEVTFEDLAKNAGKNKPGYKKIQLSEAEASLPPWDFEFRGSKWFTRGWTLQELLAPGIVEFFSREWHKLGDRILLKSQIHEVTTIPHTALKGAPLSQFKDAAYSFSGVFDVDITPVYSEGAKEAFRRLHDEIRKLEACLRDLRPTDPRNDKKRIEETKGGLLADSYRWVLDNATFQQWQQDQRNRLLWVKGDPGKGRTMLLCGIIDELRSSLPKTALLAYFLCQATDSRINNATAVLRGLLYMLVRQQPSLVSHIRKKHDHARSRRQKLVRECECLGSYDRDLCERTTGLTVKHYLPNRRRTRRSCASCRVKWIVSSRNWPNIEEQLERAEDKVRLSLELNASSVEAAVETFIQRKVDHLAQEKQYKEEVSIRRAPTLDVERQRRMMHHNLSASAGIDRNLVSNCDYPELTALVEPLEDFVDDLESFVQEHRKRRGFDVETMSSYPGIACTDNVPVICTSCQTLSSARCLSSSRNVAETCLSSRSCTSFIPLTACAHQVPPLGVRFGLLRGLSLNDREKKGESILGSAKDSGLSAKTWWKYGRMCSTSPRVAVMWCVSYDPSRLGQTYGTELVGGPVIFGHLIPMS</sequence>
<gene>
    <name evidence="1" type="ORF">BU25DRAFT_422742</name>
</gene>
<evidence type="ECO:0000313" key="2">
    <source>
        <dbReference type="Proteomes" id="UP000799754"/>
    </source>
</evidence>
<dbReference type="Proteomes" id="UP000799754">
    <property type="component" value="Unassembled WGS sequence"/>
</dbReference>
<name>A0ACB6RZ06_9PLEO</name>
<keyword evidence="2" id="KW-1185">Reference proteome</keyword>